<comment type="subcellular location">
    <subcellularLocation>
        <location evidence="1">Nucleus</location>
    </subcellularLocation>
</comment>
<evidence type="ECO:0000256" key="6">
    <source>
        <dbReference type="ARBA" id="ARBA00023242"/>
    </source>
</evidence>
<name>A0A3M7PGI6_BRAPC</name>
<sequence length="682" mass="79984">MSNEAEQNMEVAIDKNEIEDEVLFVDLIESKSTPTTPTSDRKFQGKSSNSDEKLNKNSKLQTKQENAKKRQEEKERKEREKKEREEARLKREEEIKRKKEEEERLKQKRLEEKEREKERKAAEQAERERLKQEALKKREEEKRLKEEERKQKEEEKRKKEEEKLREEEEKKQKEEKVKNQFISFFIKKETPANEKSEDTRNLRFMPFQLKENMTVAPSIRRNDFADMNDEQREFFFRNLDKIILQSDENLKFVNYIQEIRQNPSLIRKREIRSRRKDHVYSESPTKTSKEIITVHDPIHSRFRVKYLHFNPKVYKRPPYFGTWRKKSTIVGPRRPFAKDDKTFDYEFDSDDEWEQEPDGESICDSEKDEDEEVIDEDDDDGFFVPHGHLSDDEIDEEEQTLDPEVKMAREENKREQWELERRKGSKVLIPKFFMVSDYWNSNSNYDDDSKIISQIKMFERLKCVLLNTNIPINAFDPVQKSDESKSSKASKLEASPSAPKAKNQKSKQQLNPQSPMPLNQNQTQISASPSATPSIIKFISKMSKKDIICKFEAVNGSNQHSTVPVSPVPSKKAINLATPVTPNSPKMTTSGSTAEKRVCSGNGESAVKRLKLDENQSISNEQKTPSTPNSIKNMFKKSESCKNSLKMTQSGNDSEPNKMEIEEPDTIKKDNKENSLKIITID</sequence>
<dbReference type="GO" id="GO:0006260">
    <property type="term" value="P:DNA replication"/>
    <property type="evidence" value="ECO:0007669"/>
    <property type="project" value="UniProtKB-KW"/>
</dbReference>
<organism evidence="10 11">
    <name type="scientific">Brachionus plicatilis</name>
    <name type="common">Marine rotifer</name>
    <name type="synonym">Brachionus muelleri</name>
    <dbReference type="NCBI Taxonomy" id="10195"/>
    <lineage>
        <taxon>Eukaryota</taxon>
        <taxon>Metazoa</taxon>
        <taxon>Spiralia</taxon>
        <taxon>Gnathifera</taxon>
        <taxon>Rotifera</taxon>
        <taxon>Eurotatoria</taxon>
        <taxon>Monogononta</taxon>
        <taxon>Pseudotrocha</taxon>
        <taxon>Ploima</taxon>
        <taxon>Brachionidae</taxon>
        <taxon>Brachionus</taxon>
    </lineage>
</organism>
<evidence type="ECO:0000256" key="1">
    <source>
        <dbReference type="ARBA" id="ARBA00004123"/>
    </source>
</evidence>
<reference evidence="10 11" key="1">
    <citation type="journal article" date="2018" name="Sci. Rep.">
        <title>Genomic signatures of local adaptation to the degree of environmental predictability in rotifers.</title>
        <authorList>
            <person name="Franch-Gras L."/>
            <person name="Hahn C."/>
            <person name="Garcia-Roger E.M."/>
            <person name="Carmona M.J."/>
            <person name="Serra M."/>
            <person name="Gomez A."/>
        </authorList>
    </citation>
    <scope>NUCLEOTIDE SEQUENCE [LARGE SCALE GENOMIC DNA]</scope>
    <source>
        <strain evidence="10">HYR1</strain>
    </source>
</reference>
<feature type="region of interest" description="Disordered" evidence="7">
    <location>
        <begin position="29"/>
        <end position="172"/>
    </location>
</feature>
<dbReference type="GO" id="GO:0033186">
    <property type="term" value="C:CAF-1 complex"/>
    <property type="evidence" value="ECO:0007669"/>
    <property type="project" value="TreeGrafter"/>
</dbReference>
<feature type="compositionally biased region" description="Polar residues" evidence="7">
    <location>
        <begin position="641"/>
        <end position="654"/>
    </location>
</feature>
<dbReference type="InterPro" id="IPR022043">
    <property type="entry name" value="CAF1A_DD"/>
</dbReference>
<protein>
    <submittedName>
        <fullName evidence="10">Chromatin assembly factor 1 subunit A</fullName>
    </submittedName>
</protein>
<dbReference type="Pfam" id="PF12253">
    <property type="entry name" value="CAF1A_dimeriz"/>
    <property type="match status" value="1"/>
</dbReference>
<dbReference type="Proteomes" id="UP000276133">
    <property type="component" value="Unassembled WGS sequence"/>
</dbReference>
<evidence type="ECO:0000259" key="8">
    <source>
        <dbReference type="Pfam" id="PF11600"/>
    </source>
</evidence>
<evidence type="ECO:0000259" key="9">
    <source>
        <dbReference type="Pfam" id="PF12253"/>
    </source>
</evidence>
<evidence type="ECO:0000313" key="10">
    <source>
        <dbReference type="EMBL" id="RMZ98226.1"/>
    </source>
</evidence>
<feature type="compositionally biased region" description="Low complexity" evidence="7">
    <location>
        <begin position="487"/>
        <end position="501"/>
    </location>
</feature>
<feature type="region of interest" description="Disordered" evidence="7">
    <location>
        <begin position="348"/>
        <end position="382"/>
    </location>
</feature>
<evidence type="ECO:0000256" key="3">
    <source>
        <dbReference type="ARBA" id="ARBA00022763"/>
    </source>
</evidence>
<evidence type="ECO:0000256" key="4">
    <source>
        <dbReference type="ARBA" id="ARBA00023186"/>
    </source>
</evidence>
<feature type="compositionally biased region" description="Basic and acidic residues" evidence="7">
    <location>
        <begin position="655"/>
        <end position="675"/>
    </location>
</feature>
<keyword evidence="11" id="KW-1185">Reference proteome</keyword>
<dbReference type="GO" id="GO:0006334">
    <property type="term" value="P:nucleosome assembly"/>
    <property type="evidence" value="ECO:0007669"/>
    <property type="project" value="TreeGrafter"/>
</dbReference>
<keyword evidence="5" id="KW-0234">DNA repair</keyword>
<feature type="domain" description="Chromatin assembly factor 1 subunit A dimerization" evidence="9">
    <location>
        <begin position="305"/>
        <end position="378"/>
    </location>
</feature>
<dbReference type="GO" id="GO:0005634">
    <property type="term" value="C:nucleus"/>
    <property type="evidence" value="ECO:0007669"/>
    <property type="project" value="UniProtKB-SubCell"/>
</dbReference>
<feature type="compositionally biased region" description="Polar residues" evidence="7">
    <location>
        <begin position="506"/>
        <end position="524"/>
    </location>
</feature>
<dbReference type="PANTHER" id="PTHR15272:SF0">
    <property type="entry name" value="CHROMATIN ASSEMBLY FACTOR 1 SUBUNIT A"/>
    <property type="match status" value="1"/>
</dbReference>
<feature type="domain" description="Chromatin assembly factor 1 p150 subunit acidic region" evidence="8">
    <location>
        <begin position="97"/>
        <end position="213"/>
    </location>
</feature>
<feature type="region of interest" description="Disordered" evidence="7">
    <location>
        <begin position="575"/>
        <end position="599"/>
    </location>
</feature>
<evidence type="ECO:0000256" key="5">
    <source>
        <dbReference type="ARBA" id="ARBA00023204"/>
    </source>
</evidence>
<comment type="caution">
    <text evidence="10">The sequence shown here is derived from an EMBL/GenBank/DDBJ whole genome shotgun (WGS) entry which is preliminary data.</text>
</comment>
<feature type="compositionally biased region" description="Polar residues" evidence="7">
    <location>
        <begin position="578"/>
        <end position="593"/>
    </location>
</feature>
<feature type="compositionally biased region" description="Polar residues" evidence="7">
    <location>
        <begin position="615"/>
        <end position="632"/>
    </location>
</feature>
<evidence type="ECO:0000256" key="7">
    <source>
        <dbReference type="SAM" id="MobiDB-lite"/>
    </source>
</evidence>
<dbReference type="InterPro" id="IPR021644">
    <property type="entry name" value="CAF-1_p150_acidic"/>
</dbReference>
<accession>A0A3M7PGI6</accession>
<dbReference type="Pfam" id="PF11600">
    <property type="entry name" value="CAF1A_acidic"/>
    <property type="match status" value="1"/>
</dbReference>
<feature type="compositionally biased region" description="Basic and acidic residues" evidence="7">
    <location>
        <begin position="65"/>
        <end position="172"/>
    </location>
</feature>
<feature type="region of interest" description="Disordered" evidence="7">
    <location>
        <begin position="613"/>
        <end position="682"/>
    </location>
</feature>
<gene>
    <name evidence="10" type="ORF">BpHYR1_049774</name>
</gene>
<dbReference type="EMBL" id="REGN01010901">
    <property type="protein sequence ID" value="RMZ98226.1"/>
    <property type="molecule type" value="Genomic_DNA"/>
</dbReference>
<proteinExistence type="predicted"/>
<keyword evidence="2" id="KW-0235">DNA replication</keyword>
<evidence type="ECO:0000313" key="11">
    <source>
        <dbReference type="Proteomes" id="UP000276133"/>
    </source>
</evidence>
<feature type="region of interest" description="Disordered" evidence="7">
    <location>
        <begin position="476"/>
        <end position="530"/>
    </location>
</feature>
<feature type="compositionally biased region" description="Basic and acidic residues" evidence="7">
    <location>
        <begin position="39"/>
        <end position="55"/>
    </location>
</feature>
<dbReference type="AlphaFoldDB" id="A0A3M7PGI6"/>
<keyword evidence="4" id="KW-0143">Chaperone</keyword>
<keyword evidence="3" id="KW-0227">DNA damage</keyword>
<dbReference type="OrthoDB" id="79480at2759"/>
<keyword evidence="6" id="KW-0539">Nucleus</keyword>
<dbReference type="PANTHER" id="PTHR15272">
    <property type="entry name" value="CHROMATIN ASSEMBLY FACTOR 1 SUBUNIT A CAF-1 SUBUNIT A"/>
    <property type="match status" value="1"/>
</dbReference>
<dbReference type="GO" id="GO:0006281">
    <property type="term" value="P:DNA repair"/>
    <property type="evidence" value="ECO:0007669"/>
    <property type="project" value="UniProtKB-KW"/>
</dbReference>
<evidence type="ECO:0000256" key="2">
    <source>
        <dbReference type="ARBA" id="ARBA00022705"/>
    </source>
</evidence>
<dbReference type="STRING" id="10195.A0A3M7PGI6"/>
<feature type="compositionally biased region" description="Acidic residues" evidence="7">
    <location>
        <begin position="348"/>
        <end position="381"/>
    </location>
</feature>